<organism evidence="2 3">
    <name type="scientific">Streptomyces bambusae</name>
    <dbReference type="NCBI Taxonomy" id="1550616"/>
    <lineage>
        <taxon>Bacteria</taxon>
        <taxon>Bacillati</taxon>
        <taxon>Actinomycetota</taxon>
        <taxon>Actinomycetes</taxon>
        <taxon>Kitasatosporales</taxon>
        <taxon>Streptomycetaceae</taxon>
        <taxon>Streptomyces</taxon>
    </lineage>
</organism>
<name>A0ABS6YZ67_9ACTN</name>
<feature type="compositionally biased region" description="Pro residues" evidence="1">
    <location>
        <begin position="40"/>
        <end position="49"/>
    </location>
</feature>
<dbReference type="Proteomes" id="UP000812013">
    <property type="component" value="Unassembled WGS sequence"/>
</dbReference>
<accession>A0ABS6YZ67</accession>
<reference evidence="2 3" key="1">
    <citation type="submission" date="2019-12" db="EMBL/GenBank/DDBJ databases">
        <title>Genome sequence of Streptomyces bambusae.</title>
        <authorList>
            <person name="Bansal K."/>
            <person name="Choksket S."/>
            <person name="Korpole S."/>
            <person name="Patil P.B."/>
        </authorList>
    </citation>
    <scope>NUCLEOTIDE SEQUENCE [LARGE SCALE GENOMIC DNA]</scope>
    <source>
        <strain evidence="2 3">SK60</strain>
    </source>
</reference>
<keyword evidence="3" id="KW-1185">Reference proteome</keyword>
<feature type="compositionally biased region" description="Low complexity" evidence="1">
    <location>
        <begin position="1"/>
        <end position="19"/>
    </location>
</feature>
<proteinExistence type="predicted"/>
<evidence type="ECO:0000256" key="1">
    <source>
        <dbReference type="SAM" id="MobiDB-lite"/>
    </source>
</evidence>
<gene>
    <name evidence="2" type="ORF">GPJ59_01785</name>
</gene>
<feature type="non-terminal residue" evidence="2">
    <location>
        <position position="1"/>
    </location>
</feature>
<protein>
    <submittedName>
        <fullName evidence="2">Uncharacterized protein</fullName>
    </submittedName>
</protein>
<sequence length="113" mass="12159">SRWRRAQPAQAPDPARQPALDGDRQSPSKGHGHGHAEGPLPVPDIPEPQAPGARPDDRPGHGQKHGRPDAGMPRQLVEQLPMHPADVCAMGRRHGRWSPDSPEARICAGVHEG</sequence>
<evidence type="ECO:0000313" key="2">
    <source>
        <dbReference type="EMBL" id="MBW5480661.1"/>
    </source>
</evidence>
<comment type="caution">
    <text evidence="2">The sequence shown here is derived from an EMBL/GenBank/DDBJ whole genome shotgun (WGS) entry which is preliminary data.</text>
</comment>
<feature type="region of interest" description="Disordered" evidence="1">
    <location>
        <begin position="1"/>
        <end position="113"/>
    </location>
</feature>
<evidence type="ECO:0000313" key="3">
    <source>
        <dbReference type="Proteomes" id="UP000812013"/>
    </source>
</evidence>
<dbReference type="EMBL" id="WTFF01000005">
    <property type="protein sequence ID" value="MBW5480661.1"/>
    <property type="molecule type" value="Genomic_DNA"/>
</dbReference>